<dbReference type="RefSeq" id="WP_113822338.1">
    <property type="nucleotide sequence ID" value="NZ_QOCE01000012.1"/>
</dbReference>
<protein>
    <submittedName>
        <fullName evidence="2">DUF1294 domain-containing protein</fullName>
    </submittedName>
</protein>
<sequence>MWYAVIYLWVINALTVVLFGWDKICAKRRWWRIPEHFLLWLSVLGGTPGAYLARILFHHKTRKQPFSRWLLSILLFQLAAGIVLAGKYL</sequence>
<evidence type="ECO:0000256" key="1">
    <source>
        <dbReference type="SAM" id="Phobius"/>
    </source>
</evidence>
<dbReference type="OrthoDB" id="72963at2"/>
<reference evidence="2 3" key="1">
    <citation type="submission" date="2018-07" db="EMBL/GenBank/DDBJ databases">
        <title>Modular assembly of carbohydrate-degrading microbial communities in the ocean.</title>
        <authorList>
            <person name="Enke T.N."/>
            <person name="Datta M.S."/>
            <person name="Schwartzman J.A."/>
            <person name="Cermak N."/>
            <person name="Schmitz D.A."/>
            <person name="Barrere J."/>
            <person name="Cordero O.X."/>
        </authorList>
    </citation>
    <scope>NUCLEOTIDE SEQUENCE [LARGE SCALE GENOMIC DNA]</scope>
    <source>
        <strain evidence="2 3">C3M10</strain>
    </source>
</reference>
<evidence type="ECO:0000313" key="3">
    <source>
        <dbReference type="Proteomes" id="UP000252706"/>
    </source>
</evidence>
<gene>
    <name evidence="2" type="ORF">DS909_04925</name>
</gene>
<keyword evidence="1" id="KW-0472">Membrane</keyword>
<proteinExistence type="predicted"/>
<evidence type="ECO:0000313" key="2">
    <source>
        <dbReference type="EMBL" id="RBW59981.1"/>
    </source>
</evidence>
<dbReference type="AlphaFoldDB" id="A0A366X839"/>
<dbReference type="Proteomes" id="UP000252706">
    <property type="component" value="Unassembled WGS sequence"/>
</dbReference>
<name>A0A366X839_9RHOB</name>
<feature type="transmembrane region" description="Helical" evidence="1">
    <location>
        <begin position="6"/>
        <end position="25"/>
    </location>
</feature>
<feature type="transmembrane region" description="Helical" evidence="1">
    <location>
        <begin position="37"/>
        <end position="57"/>
    </location>
</feature>
<accession>A0A366X839</accession>
<dbReference type="InterPro" id="IPR010718">
    <property type="entry name" value="DUF1294"/>
</dbReference>
<dbReference type="Pfam" id="PF06961">
    <property type="entry name" value="DUF1294"/>
    <property type="match status" value="1"/>
</dbReference>
<feature type="transmembrane region" description="Helical" evidence="1">
    <location>
        <begin position="69"/>
        <end position="86"/>
    </location>
</feature>
<comment type="caution">
    <text evidence="2">The sequence shown here is derived from an EMBL/GenBank/DDBJ whole genome shotgun (WGS) entry which is preliminary data.</text>
</comment>
<keyword evidence="1" id="KW-1133">Transmembrane helix</keyword>
<organism evidence="2 3">
    <name type="scientific">Phaeobacter gallaeciensis</name>
    <dbReference type="NCBI Taxonomy" id="60890"/>
    <lineage>
        <taxon>Bacteria</taxon>
        <taxon>Pseudomonadati</taxon>
        <taxon>Pseudomonadota</taxon>
        <taxon>Alphaproteobacteria</taxon>
        <taxon>Rhodobacterales</taxon>
        <taxon>Roseobacteraceae</taxon>
        <taxon>Phaeobacter</taxon>
    </lineage>
</organism>
<keyword evidence="1" id="KW-0812">Transmembrane</keyword>
<dbReference type="EMBL" id="QOCE01000012">
    <property type="protein sequence ID" value="RBW59981.1"/>
    <property type="molecule type" value="Genomic_DNA"/>
</dbReference>